<evidence type="ECO:0000256" key="5">
    <source>
        <dbReference type="ARBA" id="ARBA00023136"/>
    </source>
</evidence>
<evidence type="ECO:0000256" key="6">
    <source>
        <dbReference type="ARBA" id="ARBA00038076"/>
    </source>
</evidence>
<proteinExistence type="inferred from homology"/>
<evidence type="ECO:0000256" key="1">
    <source>
        <dbReference type="ARBA" id="ARBA00004651"/>
    </source>
</evidence>
<evidence type="ECO:0000313" key="11">
    <source>
        <dbReference type="Proteomes" id="UP000190476"/>
    </source>
</evidence>
<dbReference type="GO" id="GO:0005886">
    <property type="term" value="C:plasma membrane"/>
    <property type="evidence" value="ECO:0007669"/>
    <property type="project" value="UniProtKB-SubCell"/>
</dbReference>
<keyword evidence="3 7" id="KW-0812">Transmembrane</keyword>
<dbReference type="InterPro" id="IPR003838">
    <property type="entry name" value="ABC3_permease_C"/>
</dbReference>
<comment type="similarity">
    <text evidence="6">Belongs to the ABC-4 integral membrane protein family.</text>
</comment>
<evidence type="ECO:0000256" key="7">
    <source>
        <dbReference type="SAM" id="Phobius"/>
    </source>
</evidence>
<dbReference type="PANTHER" id="PTHR30572:SF4">
    <property type="entry name" value="ABC TRANSPORTER PERMEASE YTRF"/>
    <property type="match status" value="1"/>
</dbReference>
<dbReference type="Pfam" id="PF12704">
    <property type="entry name" value="MacB_PCD"/>
    <property type="match status" value="1"/>
</dbReference>
<organism evidence="10 11">
    <name type="scientific">Clostridium chauvoei JF4335</name>
    <dbReference type="NCBI Taxonomy" id="1351755"/>
    <lineage>
        <taxon>Bacteria</taxon>
        <taxon>Bacillati</taxon>
        <taxon>Bacillota</taxon>
        <taxon>Clostridia</taxon>
        <taxon>Eubacteriales</taxon>
        <taxon>Clostridiaceae</taxon>
        <taxon>Clostridium</taxon>
    </lineage>
</organism>
<evidence type="ECO:0000256" key="4">
    <source>
        <dbReference type="ARBA" id="ARBA00022989"/>
    </source>
</evidence>
<evidence type="ECO:0000259" key="8">
    <source>
        <dbReference type="Pfam" id="PF02687"/>
    </source>
</evidence>
<accession>A0A1U6IW37</accession>
<sequence>MKFSDLVQIIWRNMWKRRTRTIFTMSGVVIGCLAVFIISSITNGFQKYLTDEMESLMDTSVITLMPYWGEKGDEKEDSNKKTKLDSKCINELKEQNFILEVMPKKYTYVTTKMNKKEGHARVLATDFISNKEEDLLFGRYPRNGSKEIVLGYESAKELLGYTWEEKVKSDDEFNKLIGKNMKLGVEAGYDEKGNPLNSKKFTAKIVGVLSNGKMEYNYLVQAPVKFVDSIIKSNEQLPKEEIDKQLNTYEEIGVKIDDKSKLAEYEETLKSMGYSTRSFVDFEKQSRTMLLGVSLVLGTLAGISLLVAALGITNTMDMAIYERNKEIGVIKVIGGSLNDVRKIFVGEACAISLTGGVISIILGVIVDLIINYVGKSVTQSMMGQTIPAIAIPSLGLVVGILTFSLFIGFIAGIIPANKAAKTDVITAIR</sequence>
<dbReference type="PROSITE" id="PS51257">
    <property type="entry name" value="PROKAR_LIPOPROTEIN"/>
    <property type="match status" value="1"/>
</dbReference>
<dbReference type="Proteomes" id="UP000190476">
    <property type="component" value="Chromosome I"/>
</dbReference>
<dbReference type="GO" id="GO:0022857">
    <property type="term" value="F:transmembrane transporter activity"/>
    <property type="evidence" value="ECO:0007669"/>
    <property type="project" value="TreeGrafter"/>
</dbReference>
<keyword evidence="5 7" id="KW-0472">Membrane</keyword>
<dbReference type="Pfam" id="PF02687">
    <property type="entry name" value="FtsX"/>
    <property type="match status" value="1"/>
</dbReference>
<feature type="transmembrane region" description="Helical" evidence="7">
    <location>
        <begin position="289"/>
        <end position="313"/>
    </location>
</feature>
<feature type="domain" description="MacB-like periplasmic core" evidence="9">
    <location>
        <begin position="21"/>
        <end position="270"/>
    </location>
</feature>
<feature type="transmembrane region" description="Helical" evidence="7">
    <location>
        <begin position="348"/>
        <end position="370"/>
    </location>
</feature>
<evidence type="ECO:0000313" key="10">
    <source>
        <dbReference type="EMBL" id="SLK12255.1"/>
    </source>
</evidence>
<gene>
    <name evidence="10" type="ORF">CCH01_02990</name>
</gene>
<feature type="domain" description="ABC3 transporter permease C-terminal" evidence="8">
    <location>
        <begin position="300"/>
        <end position="423"/>
    </location>
</feature>
<protein>
    <submittedName>
        <fullName evidence="10">Putative permease</fullName>
    </submittedName>
</protein>
<evidence type="ECO:0000256" key="2">
    <source>
        <dbReference type="ARBA" id="ARBA00022475"/>
    </source>
</evidence>
<dbReference type="PANTHER" id="PTHR30572">
    <property type="entry name" value="MEMBRANE COMPONENT OF TRANSPORTER-RELATED"/>
    <property type="match status" value="1"/>
</dbReference>
<keyword evidence="4 7" id="KW-1133">Transmembrane helix</keyword>
<dbReference type="GeneID" id="66300519"/>
<keyword evidence="11" id="KW-1185">Reference proteome</keyword>
<feature type="transmembrane region" description="Helical" evidence="7">
    <location>
        <begin position="21"/>
        <end position="41"/>
    </location>
</feature>
<dbReference type="AlphaFoldDB" id="A0A1U6IW37"/>
<reference evidence="11" key="1">
    <citation type="submission" date="2017-03" db="EMBL/GenBank/DDBJ databases">
        <authorList>
            <person name="Falquet L."/>
            <person name="Falquet L."/>
        </authorList>
    </citation>
    <scope>NUCLEOTIDE SEQUENCE [LARGE SCALE GENOMIC DNA]</scope>
</reference>
<dbReference type="InterPro" id="IPR050250">
    <property type="entry name" value="Macrolide_Exporter_MacB"/>
</dbReference>
<evidence type="ECO:0000259" key="9">
    <source>
        <dbReference type="Pfam" id="PF12704"/>
    </source>
</evidence>
<evidence type="ECO:0000256" key="3">
    <source>
        <dbReference type="ARBA" id="ARBA00022692"/>
    </source>
</evidence>
<dbReference type="EMBL" id="LT799839">
    <property type="protein sequence ID" value="SLK12255.1"/>
    <property type="molecule type" value="Genomic_DNA"/>
</dbReference>
<keyword evidence="2" id="KW-1003">Cell membrane</keyword>
<dbReference type="RefSeq" id="WP_079481060.1">
    <property type="nucleotide sequence ID" value="NZ_CBML010000009.1"/>
</dbReference>
<dbReference type="InterPro" id="IPR025857">
    <property type="entry name" value="MacB_PCD"/>
</dbReference>
<feature type="transmembrane region" description="Helical" evidence="7">
    <location>
        <begin position="390"/>
        <end position="414"/>
    </location>
</feature>
<dbReference type="OrthoDB" id="9770099at2"/>
<comment type="subcellular location">
    <subcellularLocation>
        <location evidence="1">Cell membrane</location>
        <topology evidence="1">Multi-pass membrane protein</topology>
    </subcellularLocation>
</comment>
<dbReference type="STRING" id="1351755.CCH01_02990"/>
<name>A0A1U6IW37_9CLOT</name>